<evidence type="ECO:0000256" key="11">
    <source>
        <dbReference type="SAM" id="MobiDB-lite"/>
    </source>
</evidence>
<accession>G0TVP7</accession>
<evidence type="ECO:0000256" key="1">
    <source>
        <dbReference type="ARBA" id="ARBA00000402"/>
    </source>
</evidence>
<dbReference type="PANTHER" id="PTHR12553:SF49">
    <property type="entry name" value="ZINC PHOSPHODIESTERASE ELAC PROTEIN 2"/>
    <property type="match status" value="1"/>
</dbReference>
<keyword evidence="9" id="KW-0378">Hydrolase</keyword>
<keyword evidence="8" id="KW-0255">Endonuclease</keyword>
<feature type="compositionally biased region" description="Polar residues" evidence="11">
    <location>
        <begin position="615"/>
        <end position="638"/>
    </location>
</feature>
<evidence type="ECO:0000256" key="2">
    <source>
        <dbReference type="ARBA" id="ARBA00001947"/>
    </source>
</evidence>
<keyword evidence="5" id="KW-0819">tRNA processing</keyword>
<name>G0TVP7_TRYVY</name>
<proteinExistence type="inferred from homology"/>
<dbReference type="EMBL" id="HE573021">
    <property type="protein sequence ID" value="CCC48013.1"/>
    <property type="molecule type" value="Genomic_DNA"/>
</dbReference>
<dbReference type="AlphaFoldDB" id="G0TVP7"/>
<evidence type="ECO:0000256" key="10">
    <source>
        <dbReference type="ARBA" id="ARBA00022833"/>
    </source>
</evidence>
<dbReference type="GO" id="GO:0005739">
    <property type="term" value="C:mitochondrion"/>
    <property type="evidence" value="ECO:0007669"/>
    <property type="project" value="TreeGrafter"/>
</dbReference>
<dbReference type="GO" id="GO:0046872">
    <property type="term" value="F:metal ion binding"/>
    <property type="evidence" value="ECO:0007669"/>
    <property type="project" value="UniProtKB-KW"/>
</dbReference>
<dbReference type="EC" id="3.1.26.11" evidence="4"/>
<gene>
    <name evidence="12" type="ORF">TVY486_0502190</name>
</gene>
<evidence type="ECO:0000256" key="5">
    <source>
        <dbReference type="ARBA" id="ARBA00022694"/>
    </source>
</evidence>
<dbReference type="PANTHER" id="PTHR12553">
    <property type="entry name" value="ZINC PHOSPHODIESTERASE ELAC PROTEIN 2"/>
    <property type="match status" value="1"/>
</dbReference>
<reference evidence="12" key="1">
    <citation type="journal article" date="2012" name="Proc. Natl. Acad. Sci. U.S.A.">
        <title>Antigenic diversity is generated by distinct evolutionary mechanisms in African trypanosome species.</title>
        <authorList>
            <person name="Jackson A.P."/>
            <person name="Berry A."/>
            <person name="Aslett M."/>
            <person name="Allison H.C."/>
            <person name="Burton P."/>
            <person name="Vavrova-Anderson J."/>
            <person name="Brown R."/>
            <person name="Browne H."/>
            <person name="Corton N."/>
            <person name="Hauser H."/>
            <person name="Gamble J."/>
            <person name="Gilderthorp R."/>
            <person name="Marcello L."/>
            <person name="McQuillan J."/>
            <person name="Otto T.D."/>
            <person name="Quail M.A."/>
            <person name="Sanders M.J."/>
            <person name="van Tonder A."/>
            <person name="Ginger M.L."/>
            <person name="Field M.C."/>
            <person name="Barry J.D."/>
            <person name="Hertz-Fowler C."/>
            <person name="Berriman M."/>
        </authorList>
    </citation>
    <scope>NUCLEOTIDE SEQUENCE</scope>
    <source>
        <strain evidence="12">Y486</strain>
    </source>
</reference>
<dbReference type="SUPFAM" id="SSF56281">
    <property type="entry name" value="Metallo-hydrolase/oxidoreductase"/>
    <property type="match status" value="2"/>
</dbReference>
<evidence type="ECO:0000256" key="8">
    <source>
        <dbReference type="ARBA" id="ARBA00022759"/>
    </source>
</evidence>
<comment type="cofactor">
    <cofactor evidence="2">
        <name>Zn(2+)</name>
        <dbReference type="ChEBI" id="CHEBI:29105"/>
    </cofactor>
</comment>
<evidence type="ECO:0000256" key="6">
    <source>
        <dbReference type="ARBA" id="ARBA00022722"/>
    </source>
</evidence>
<dbReference type="GO" id="GO:0042781">
    <property type="term" value="F:3'-tRNA processing endoribonuclease activity"/>
    <property type="evidence" value="ECO:0007669"/>
    <property type="project" value="UniProtKB-EC"/>
</dbReference>
<dbReference type="GO" id="GO:1990180">
    <property type="term" value="P:mitochondrial tRNA 3'-end processing"/>
    <property type="evidence" value="ECO:0007669"/>
    <property type="project" value="TreeGrafter"/>
</dbReference>
<organism evidence="12">
    <name type="scientific">Trypanosoma vivax (strain Y486)</name>
    <dbReference type="NCBI Taxonomy" id="1055687"/>
    <lineage>
        <taxon>Eukaryota</taxon>
        <taxon>Discoba</taxon>
        <taxon>Euglenozoa</taxon>
        <taxon>Kinetoplastea</taxon>
        <taxon>Metakinetoplastina</taxon>
        <taxon>Trypanosomatida</taxon>
        <taxon>Trypanosomatidae</taxon>
        <taxon>Trypanosoma</taxon>
        <taxon>Duttonella</taxon>
    </lineage>
</organism>
<feature type="region of interest" description="Disordered" evidence="11">
    <location>
        <begin position="601"/>
        <end position="641"/>
    </location>
</feature>
<keyword evidence="7" id="KW-0479">Metal-binding</keyword>
<evidence type="ECO:0000256" key="4">
    <source>
        <dbReference type="ARBA" id="ARBA00012477"/>
    </source>
</evidence>
<comment type="catalytic activity">
    <reaction evidence="1">
        <text>Endonucleolytic cleavage of RNA, removing extra 3' nucleotides from tRNA precursor, generating 3' termini of tRNAs. A 3'-hydroxy group is left at the tRNA terminus and a 5'-phosphoryl group is left at the trailer molecule.</text>
        <dbReference type="EC" id="3.1.26.11"/>
    </reaction>
</comment>
<feature type="non-terminal residue" evidence="12">
    <location>
        <position position="1098"/>
    </location>
</feature>
<evidence type="ECO:0000256" key="9">
    <source>
        <dbReference type="ARBA" id="ARBA00022801"/>
    </source>
</evidence>
<evidence type="ECO:0000256" key="7">
    <source>
        <dbReference type="ARBA" id="ARBA00022723"/>
    </source>
</evidence>
<evidence type="ECO:0000313" key="12">
    <source>
        <dbReference type="EMBL" id="CCC48013.1"/>
    </source>
</evidence>
<evidence type="ECO:0000256" key="3">
    <source>
        <dbReference type="ARBA" id="ARBA00007823"/>
    </source>
</evidence>
<keyword evidence="6" id="KW-0540">Nuclease</keyword>
<comment type="similarity">
    <text evidence="3">Belongs to the RNase Z family.</text>
</comment>
<keyword evidence="10" id="KW-0862">Zinc</keyword>
<dbReference type="InterPro" id="IPR036866">
    <property type="entry name" value="RibonucZ/Hydroxyglut_hydro"/>
</dbReference>
<dbReference type="Gene3D" id="3.60.15.10">
    <property type="entry name" value="Ribonuclease Z/Hydroxyacylglutathione hydrolase-like"/>
    <property type="match status" value="2"/>
</dbReference>
<sequence length="1098" mass="118746">MSSDYIQLVGTDVPFSYGSCCFSGRVEHDALLSPVDSLSAPHAAKASGPATPKVEGQLLLFNCPEGTQRFSAEANVKLVRTRGFFFTRWVASAVMGMPGLLFTINDAGVQHANFFGPGSTATTASSRRTAEGRLLAGQQHAAETEASLSPLSHGGGHSGVPVCAGTSGLSCMLAALRKHYFLHRIMTFQQLRAGPTFRRLETATRWNFVCELPLLGGASDSAISCAESCGSNAENSSAVAAVADADLPANHTRCECLLSTFFVMTIQLSSTSALVAFRVSPKGRDPGDEVYSYAIVHAPTASFDPNRAKALGVPPGPLYGELKRGVGVWLNEVSTTNEKGSSTHNATSGVGARRYVDPRSVRRATVGSRRLYVSLVLDGDTVSDLAVAMQLLFGRENEDADSGSGADVHESVAACSQCSNFHARGRGGLVRLLTQWCPHMLYCDGSADESGAGAPERSIEIVHAVHVQEPHFFTTVGMGDDCAVQARYVTEVFSQVPRKIREQVMGLSSEGCGHAEGSTVGRTTHHFCAYVQRKFSAFPTALAHRYHLNSIAPDQFPMAPTCGHARCDGFCATLKATSAGDDKGLVWPYSVKHQLLPAHSGIPLPEHQLEGNPAPSATTRSASKRNATENGQGSSESNGLLRYPTPSSAVAMLSDQFRQRVTLFRQKCACLNASAFPAEEGVPAGGGGALTFLGTGSAIPSKYRNVSGAYVEIVHRRGASDAVHRTLAVLDFGEGSAGQLAMFLGCGRDERYLHESMRHFFRDLSLVFISHAHADHHLGLWSLLELRHRLLFSWKDETREAEVPKPEPLLVVCPEEVRDFVMEAWGSCRACREWLMKEVVFDAVPAENEGVKQGRRGSVHLPHLQMFCARLNKEAMQQAEAETGARTGMYFCKEKRLWAAEVFPVDHPANAHALLLRFPADPSEGARGGPKAAAEASRVLLFSGDTRPSPFLIARCHSFLASAHDGVAPELANHEANDGVFICLHEATFGEGCEEEAVRKSHSTIPEALQVAEAIRARHVVLNHFSQRYPKLPGLSKVHLGAREVDLHCRRRRPCQEPKRLLSAVAGDTEFAEDTEAQREEGEQSPNMCFGFDFMRLT</sequence>
<dbReference type="InterPro" id="IPR047151">
    <property type="entry name" value="RNZ2-like"/>
</dbReference>
<protein>
    <recommendedName>
        <fullName evidence="4">ribonuclease Z</fullName>
        <ecNumber evidence="4">3.1.26.11</ecNumber>
    </recommendedName>
</protein>